<evidence type="ECO:0000259" key="8">
    <source>
        <dbReference type="Pfam" id="PF00884"/>
    </source>
</evidence>
<keyword evidence="4 7" id="KW-0732">Signal</keyword>
<dbReference type="InterPro" id="IPR024607">
    <property type="entry name" value="Sulfatase_CS"/>
</dbReference>
<comment type="cofactor">
    <cofactor evidence="1">
        <name>Ca(2+)</name>
        <dbReference type="ChEBI" id="CHEBI:29108"/>
    </cofactor>
</comment>
<evidence type="ECO:0000256" key="7">
    <source>
        <dbReference type="SAM" id="SignalP"/>
    </source>
</evidence>
<dbReference type="PROSITE" id="PS00523">
    <property type="entry name" value="SULFATASE_1"/>
    <property type="match status" value="1"/>
</dbReference>
<gene>
    <name evidence="9" type="primary">atsA_2</name>
    <name evidence="9" type="ORF">HT99x_02401</name>
</gene>
<evidence type="ECO:0000256" key="2">
    <source>
        <dbReference type="ARBA" id="ARBA00008779"/>
    </source>
</evidence>
<evidence type="ECO:0000256" key="4">
    <source>
        <dbReference type="ARBA" id="ARBA00022729"/>
    </source>
</evidence>
<keyword evidence="6" id="KW-0106">Calcium</keyword>
<feature type="chain" id="PRO_5006388905" evidence="7">
    <location>
        <begin position="28"/>
        <end position="566"/>
    </location>
</feature>
<comment type="caution">
    <text evidence="9">The sequence shown here is derived from an EMBL/GenBank/DDBJ whole genome shotgun (WGS) entry which is preliminary data.</text>
</comment>
<comment type="similarity">
    <text evidence="2">Belongs to the sulfatase family.</text>
</comment>
<sequence>MLDVRKKLWVFAFFSVVGMAFSPFSYAAKKVTEETAKEILSSTTSGLIKEGNLPGYNHPNQYLTVPTVSIADNMEPVISHPEQLKQAQDKLAALEKKTGKKPNIIVFLLDDVGWMDMGFNGGGISVGNPTPDIDRIASEGLILTSAYSQPSCSPTRATIMTGQYPIHHGILVPPMYGQPGGLEGLITVAKLLSDQGYTTQAIGKWHIGENVGSQPQNVGFDDFRGFLSVSDMYTEWRDPQFNPEIALSPARTEYMNKLPFNKDDVHAVKGGKIESVATITTDYIKDLDQRWLEYGKDFIKKSANSKKPFFLYYGTRGCHFDSYPNAYYQGRSPARTTYSDCIVEMNDVFASLVKELEETNQLDNTLIIFTSDNGPEAEVAPHGRTAFRGAKGSTWEGGVRVPTFAYWKGMITPRKSEGLFDLSDIFNTALSLAGKPGAELSKLVPHDRYVDGIDQVSFLLADSGESNRRSILYFWNDKFAGVRLDEFKLMTLVQLPNAINPDGHKGGFSGTISETAGSNMYNLYTNPQENDGIGIRHIPIGVPLQTEMQRYNEVLKKYPPHIQIKL</sequence>
<dbReference type="PATRIC" id="fig|1590043.3.peg.2447"/>
<accession>A0A0Q9YWI7</accession>
<dbReference type="PANTHER" id="PTHR42693">
    <property type="entry name" value="ARYLSULFATASE FAMILY MEMBER"/>
    <property type="match status" value="1"/>
</dbReference>
<evidence type="ECO:0000256" key="1">
    <source>
        <dbReference type="ARBA" id="ARBA00001913"/>
    </source>
</evidence>
<dbReference type="Gene3D" id="3.30.1120.10">
    <property type="match status" value="1"/>
</dbReference>
<feature type="domain" description="Sulfatase N-terminal" evidence="8">
    <location>
        <begin position="102"/>
        <end position="434"/>
    </location>
</feature>
<dbReference type="Gene3D" id="3.40.720.10">
    <property type="entry name" value="Alkaline Phosphatase, subunit A"/>
    <property type="match status" value="1"/>
</dbReference>
<evidence type="ECO:0000313" key="9">
    <source>
        <dbReference type="EMBL" id="KRG20472.1"/>
    </source>
</evidence>
<dbReference type="InterPro" id="IPR050738">
    <property type="entry name" value="Sulfatase"/>
</dbReference>
<proteinExistence type="inferred from homology"/>
<dbReference type="PROSITE" id="PS00149">
    <property type="entry name" value="SULFATASE_2"/>
    <property type="match status" value="1"/>
</dbReference>
<dbReference type="GO" id="GO:0004065">
    <property type="term" value="F:arylsulfatase activity"/>
    <property type="evidence" value="ECO:0007669"/>
    <property type="project" value="UniProtKB-EC"/>
</dbReference>
<dbReference type="EC" id="3.1.6.1" evidence="9"/>
<evidence type="ECO:0000256" key="6">
    <source>
        <dbReference type="ARBA" id="ARBA00022837"/>
    </source>
</evidence>
<reference evidence="9" key="1">
    <citation type="submission" date="2015-09" db="EMBL/GenBank/DDBJ databases">
        <title>Draft Genome Sequences of Two Novel Amoeba-resistant Intranuclear Bacteria, Candidatus Berkiella cookevillensis and Candidatus Berkiella aquae.</title>
        <authorList>
            <person name="Mehari Y.T."/>
            <person name="Arivett B.A."/>
            <person name="Farone A.L."/>
            <person name="Gunderson J.H."/>
            <person name="Farone M.B."/>
        </authorList>
    </citation>
    <scope>NUCLEOTIDE SEQUENCE [LARGE SCALE GENOMIC DNA]</scope>
    <source>
        <strain evidence="9">HT99</strain>
    </source>
</reference>
<protein>
    <submittedName>
        <fullName evidence="9">Arylsulfatase</fullName>
        <ecNumber evidence="9">3.1.6.1</ecNumber>
    </submittedName>
</protein>
<evidence type="ECO:0000256" key="5">
    <source>
        <dbReference type="ARBA" id="ARBA00022801"/>
    </source>
</evidence>
<keyword evidence="3" id="KW-0479">Metal-binding</keyword>
<feature type="signal peptide" evidence="7">
    <location>
        <begin position="1"/>
        <end position="27"/>
    </location>
</feature>
<evidence type="ECO:0000256" key="3">
    <source>
        <dbReference type="ARBA" id="ARBA00022723"/>
    </source>
</evidence>
<keyword evidence="5 9" id="KW-0378">Hydrolase</keyword>
<name>A0A0Q9YWI7_9GAMM</name>
<dbReference type="AlphaFoldDB" id="A0A0Q9YWI7"/>
<organism evidence="9">
    <name type="scientific">Candidatus Berkiella aquae</name>
    <dbReference type="NCBI Taxonomy" id="295108"/>
    <lineage>
        <taxon>Bacteria</taxon>
        <taxon>Pseudomonadati</taxon>
        <taxon>Pseudomonadota</taxon>
        <taxon>Gammaproteobacteria</taxon>
        <taxon>Candidatus Berkiellales</taxon>
        <taxon>Candidatus Berkiellaceae</taxon>
        <taxon>Candidatus Berkiella</taxon>
    </lineage>
</organism>
<dbReference type="GO" id="GO:0046872">
    <property type="term" value="F:metal ion binding"/>
    <property type="evidence" value="ECO:0007669"/>
    <property type="project" value="UniProtKB-KW"/>
</dbReference>
<dbReference type="STRING" id="295108.HT99x_02401"/>
<dbReference type="InterPro" id="IPR000917">
    <property type="entry name" value="Sulfatase_N"/>
</dbReference>
<dbReference type="RefSeq" id="WP_310886093.1">
    <property type="nucleotide sequence ID" value="NZ_LKAJ02000001.1"/>
</dbReference>
<dbReference type="EMBL" id="LKAJ01000011">
    <property type="protein sequence ID" value="KRG20472.1"/>
    <property type="molecule type" value="Genomic_DNA"/>
</dbReference>
<dbReference type="SUPFAM" id="SSF53649">
    <property type="entry name" value="Alkaline phosphatase-like"/>
    <property type="match status" value="1"/>
</dbReference>
<dbReference type="InterPro" id="IPR017850">
    <property type="entry name" value="Alkaline_phosphatase_core_sf"/>
</dbReference>
<dbReference type="PANTHER" id="PTHR42693:SF42">
    <property type="entry name" value="ARYLSULFATASE G"/>
    <property type="match status" value="1"/>
</dbReference>
<dbReference type="Pfam" id="PF00884">
    <property type="entry name" value="Sulfatase"/>
    <property type="match status" value="1"/>
</dbReference>